<name>A0AA38S675_9PEZI</name>
<proteinExistence type="predicted"/>
<accession>A0AA38S675</accession>
<protein>
    <submittedName>
        <fullName evidence="1">Uncharacterized protein</fullName>
    </submittedName>
</protein>
<reference evidence="1" key="1">
    <citation type="submission" date="2022-07" db="EMBL/GenBank/DDBJ databases">
        <title>Fungi with potential for degradation of polypropylene.</title>
        <authorList>
            <person name="Gostincar C."/>
        </authorList>
    </citation>
    <scope>NUCLEOTIDE SEQUENCE</scope>
    <source>
        <strain evidence="1">EXF-13287</strain>
    </source>
</reference>
<sequence>MNNNLGGTIDWMNAGKSTYPAYTHNGIDSRLPRAQCDVERRLLELMRLDAWLSKVGGTHEIRVGTADADARFVQEVMDSFEPHFMDAEISNVDGGAQFNTELGQTLVEYLEDQKLTRAEALYALVAVLRAVKVGQCVLSGPDTGMLAEIMEKDVQVCLVERFSIGFIERKQSYTCRKFRTPRYVTCRDSVGPVDTY</sequence>
<evidence type="ECO:0000313" key="1">
    <source>
        <dbReference type="EMBL" id="KAJ9150095.1"/>
    </source>
</evidence>
<dbReference type="EMBL" id="JANBVN010000074">
    <property type="protein sequence ID" value="KAJ9150095.1"/>
    <property type="molecule type" value="Genomic_DNA"/>
</dbReference>
<comment type="caution">
    <text evidence="1">The sequence shown here is derived from an EMBL/GenBank/DDBJ whole genome shotgun (WGS) entry which is preliminary data.</text>
</comment>
<gene>
    <name evidence="1" type="ORF">NKR19_g5407</name>
</gene>
<evidence type="ECO:0000313" key="2">
    <source>
        <dbReference type="Proteomes" id="UP001174691"/>
    </source>
</evidence>
<dbReference type="Proteomes" id="UP001174691">
    <property type="component" value="Unassembled WGS sequence"/>
</dbReference>
<organism evidence="1 2">
    <name type="scientific">Coniochaeta hoffmannii</name>
    <dbReference type="NCBI Taxonomy" id="91930"/>
    <lineage>
        <taxon>Eukaryota</taxon>
        <taxon>Fungi</taxon>
        <taxon>Dikarya</taxon>
        <taxon>Ascomycota</taxon>
        <taxon>Pezizomycotina</taxon>
        <taxon>Sordariomycetes</taxon>
        <taxon>Sordariomycetidae</taxon>
        <taxon>Coniochaetales</taxon>
        <taxon>Coniochaetaceae</taxon>
        <taxon>Coniochaeta</taxon>
    </lineage>
</organism>
<keyword evidence="2" id="KW-1185">Reference proteome</keyword>
<dbReference type="AlphaFoldDB" id="A0AA38S675"/>